<dbReference type="InterPro" id="IPR034660">
    <property type="entry name" value="DinB/YfiT-like"/>
</dbReference>
<proteinExistence type="predicted"/>
<dbReference type="GO" id="GO:0016787">
    <property type="term" value="F:hydrolase activity"/>
    <property type="evidence" value="ECO:0007669"/>
    <property type="project" value="UniProtKB-KW"/>
</dbReference>
<sequence>MDKEKKPEVWLRGPLPDIPALLQPVAHALLQAREEIQILLQDFPEHLLWKQPADLASVGFHLQHLEGVLERLFTYARGETLSKEALAYLQSEGSGPGHTVIGLVKAFEEQVDKALAQLKATNPDKLTHFRGVGRAQLPSTVLGLLFHAAEHTQRHVGQLLVTARILQADVLK</sequence>
<dbReference type="Gene3D" id="1.20.120.450">
    <property type="entry name" value="dinb family like domain"/>
    <property type="match status" value="1"/>
</dbReference>
<evidence type="ECO:0000313" key="3">
    <source>
        <dbReference type="Proteomes" id="UP000036458"/>
    </source>
</evidence>
<dbReference type="KEGG" id="ruf:TH63_06580"/>
<keyword evidence="3" id="KW-1185">Reference proteome</keyword>
<dbReference type="EMBL" id="CP010777">
    <property type="protein sequence ID" value="AKQ45380.1"/>
    <property type="molecule type" value="Genomic_DNA"/>
</dbReference>
<dbReference type="RefSeq" id="WP_048920254.1">
    <property type="nucleotide sequence ID" value="NZ_CP010777.1"/>
</dbReference>
<dbReference type="SUPFAM" id="SSF109854">
    <property type="entry name" value="DinB/YfiT-like putative metalloenzymes"/>
    <property type="match status" value="1"/>
</dbReference>
<dbReference type="AlphaFoldDB" id="A0A0H4VI30"/>
<dbReference type="STRING" id="1379910.TH63_06580"/>
<dbReference type="PATRIC" id="fig|1379910.4.peg.1441"/>
<accession>A0A0H4VI30</accession>
<evidence type="ECO:0000259" key="1">
    <source>
        <dbReference type="Pfam" id="PF12867"/>
    </source>
</evidence>
<dbReference type="InterPro" id="IPR024775">
    <property type="entry name" value="DinB-like"/>
</dbReference>
<organism evidence="2 3">
    <name type="scientific">Rufibacter radiotolerans</name>
    <dbReference type="NCBI Taxonomy" id="1379910"/>
    <lineage>
        <taxon>Bacteria</taxon>
        <taxon>Pseudomonadati</taxon>
        <taxon>Bacteroidota</taxon>
        <taxon>Cytophagia</taxon>
        <taxon>Cytophagales</taxon>
        <taxon>Hymenobacteraceae</taxon>
        <taxon>Rufibacter</taxon>
    </lineage>
</organism>
<gene>
    <name evidence="2" type="ORF">TH63_06580</name>
</gene>
<keyword evidence="2" id="KW-0378">Hydrolase</keyword>
<name>A0A0H4VI30_9BACT</name>
<reference evidence="2 3" key="1">
    <citation type="submission" date="2015-01" db="EMBL/GenBank/DDBJ databases">
        <title>Rufibacter sp./DG31D/ whole genome sequencing.</title>
        <authorList>
            <person name="Kim M.K."/>
            <person name="Srinivasan S."/>
            <person name="Lee J.-J."/>
        </authorList>
    </citation>
    <scope>NUCLEOTIDE SEQUENCE [LARGE SCALE GENOMIC DNA]</scope>
    <source>
        <strain evidence="2 3">DG31D</strain>
    </source>
</reference>
<dbReference type="Proteomes" id="UP000036458">
    <property type="component" value="Chromosome"/>
</dbReference>
<dbReference type="Pfam" id="PF12867">
    <property type="entry name" value="DinB_2"/>
    <property type="match status" value="1"/>
</dbReference>
<protein>
    <submittedName>
        <fullName evidence="2">Metal-dependent hydrolase</fullName>
    </submittedName>
</protein>
<feature type="domain" description="DinB-like" evidence="1">
    <location>
        <begin position="29"/>
        <end position="159"/>
    </location>
</feature>
<dbReference type="OrthoDB" id="1439983at2"/>
<evidence type="ECO:0000313" key="2">
    <source>
        <dbReference type="EMBL" id="AKQ45380.1"/>
    </source>
</evidence>